<dbReference type="SUPFAM" id="SSF50978">
    <property type="entry name" value="WD40 repeat-like"/>
    <property type="match status" value="1"/>
</dbReference>
<proteinExistence type="inferred from homology"/>
<dbReference type="Pfam" id="PF26148">
    <property type="entry name" value="VPS18_RING_C"/>
    <property type="match status" value="1"/>
</dbReference>
<dbReference type="GO" id="GO:0006904">
    <property type="term" value="P:vesicle docking involved in exocytosis"/>
    <property type="evidence" value="ECO:0007669"/>
    <property type="project" value="TreeGrafter"/>
</dbReference>
<dbReference type="OMA" id="KFFVFPC"/>
<dbReference type="GO" id="GO:0098588">
    <property type="term" value="C:bounding membrane of organelle"/>
    <property type="evidence" value="ECO:0007669"/>
    <property type="project" value="UniProtKB-ARBA"/>
</dbReference>
<evidence type="ECO:0000259" key="9">
    <source>
        <dbReference type="Pfam" id="PF26148"/>
    </source>
</evidence>
<accession>A5DJI3</accession>
<dbReference type="RefSeq" id="XP_001484053.2">
    <property type="nucleotide sequence ID" value="XM_001484003.1"/>
</dbReference>
<keyword evidence="5" id="KW-0472">Membrane</keyword>
<comment type="similarity">
    <text evidence="1">Belongs to the VPS18 family.</text>
</comment>
<evidence type="ECO:0000313" key="11">
    <source>
        <dbReference type="Proteomes" id="UP000001997"/>
    </source>
</evidence>
<reference evidence="10 11" key="1">
    <citation type="journal article" date="2009" name="Nature">
        <title>Evolution of pathogenicity and sexual reproduction in eight Candida genomes.</title>
        <authorList>
            <person name="Butler G."/>
            <person name="Rasmussen M.D."/>
            <person name="Lin M.F."/>
            <person name="Santos M.A."/>
            <person name="Sakthikumar S."/>
            <person name="Munro C.A."/>
            <person name="Rheinbay E."/>
            <person name="Grabherr M."/>
            <person name="Forche A."/>
            <person name="Reedy J.L."/>
            <person name="Agrafioti I."/>
            <person name="Arnaud M.B."/>
            <person name="Bates S."/>
            <person name="Brown A.J."/>
            <person name="Brunke S."/>
            <person name="Costanzo M.C."/>
            <person name="Fitzpatrick D.A."/>
            <person name="de Groot P.W."/>
            <person name="Harris D."/>
            <person name="Hoyer L.L."/>
            <person name="Hube B."/>
            <person name="Klis F.M."/>
            <person name="Kodira C."/>
            <person name="Lennard N."/>
            <person name="Logue M.E."/>
            <person name="Martin R."/>
            <person name="Neiman A.M."/>
            <person name="Nikolaou E."/>
            <person name="Quail M.A."/>
            <person name="Quinn J."/>
            <person name="Santos M.C."/>
            <person name="Schmitzberger F.F."/>
            <person name="Sherlock G."/>
            <person name="Shah P."/>
            <person name="Silverstein K.A."/>
            <person name="Skrzypek M.S."/>
            <person name="Soll D."/>
            <person name="Staggs R."/>
            <person name="Stansfield I."/>
            <person name="Stumpf M.P."/>
            <person name="Sudbery P.E."/>
            <person name="Srikantha T."/>
            <person name="Zeng Q."/>
            <person name="Berman J."/>
            <person name="Berriman M."/>
            <person name="Heitman J."/>
            <person name="Gow N.A."/>
            <person name="Lorenz M.C."/>
            <person name="Birren B.W."/>
            <person name="Kellis M."/>
            <person name="Cuomo C.A."/>
        </authorList>
    </citation>
    <scope>NUCLEOTIDE SEQUENCE [LARGE SCALE GENOMIC DNA]</scope>
    <source>
        <strain evidence="11">ATCC 6260 / CBS 566 / DSM 6381 / JCM 1539 / NBRC 10279 / NRRL Y-324</strain>
    </source>
</reference>
<evidence type="ECO:0000256" key="1">
    <source>
        <dbReference type="ARBA" id="ARBA00010454"/>
    </source>
</evidence>
<dbReference type="GO" id="GO:0007032">
    <property type="term" value="P:endosome organization"/>
    <property type="evidence" value="ECO:0007669"/>
    <property type="project" value="TreeGrafter"/>
</dbReference>
<gene>
    <name evidence="10" type="ORF">PGUG_03434</name>
</gene>
<dbReference type="HOGENOM" id="CLU_003488_0_0_1"/>
<dbReference type="GeneID" id="5126017"/>
<name>A5DJI3_PICGU</name>
<dbReference type="eggNOG" id="KOG2034">
    <property type="taxonomic scope" value="Eukaryota"/>
</dbReference>
<dbReference type="OrthoDB" id="1845386at2759"/>
<feature type="domain" description="Pep3/Vps18 RING C-terminal" evidence="9">
    <location>
        <begin position="932"/>
        <end position="1010"/>
    </location>
</feature>
<evidence type="ECO:0000256" key="2">
    <source>
        <dbReference type="ARBA" id="ARBA00022723"/>
    </source>
</evidence>
<dbReference type="InterPro" id="IPR000547">
    <property type="entry name" value="Clathrin_H-chain/VPS_repeat"/>
</dbReference>
<dbReference type="GO" id="GO:0005768">
    <property type="term" value="C:endosome"/>
    <property type="evidence" value="ECO:0007669"/>
    <property type="project" value="UniProtKB-ARBA"/>
</dbReference>
<evidence type="ECO:0000259" key="8">
    <source>
        <dbReference type="Pfam" id="PF05131"/>
    </source>
</evidence>
<evidence type="ECO:0008006" key="12">
    <source>
        <dbReference type="Google" id="ProtNLM"/>
    </source>
</evidence>
<feature type="domain" description="Pep3/Vps18 beta-propeller" evidence="8">
    <location>
        <begin position="18"/>
        <end position="343"/>
    </location>
</feature>
<dbReference type="Gene3D" id="3.30.40.10">
    <property type="entry name" value="Zinc/RING finger domain, C3HC4 (zinc finger)"/>
    <property type="match status" value="1"/>
</dbReference>
<dbReference type="PANTHER" id="PTHR23323:SF26">
    <property type="entry name" value="VACUOLAR PROTEIN SORTING-ASSOCIATED PROTEIN 18 HOMOLOG"/>
    <property type="match status" value="1"/>
</dbReference>
<dbReference type="KEGG" id="pgu:PGUG_03434"/>
<keyword evidence="2" id="KW-0479">Metal-binding</keyword>
<keyword evidence="11" id="KW-1185">Reference proteome</keyword>
<dbReference type="AlphaFoldDB" id="A5DJI3"/>
<dbReference type="Proteomes" id="UP000001997">
    <property type="component" value="Unassembled WGS sequence"/>
</dbReference>
<sequence>MSLRSNKQIESTVSDQVPTFSLEPVHLQFDLNGTLRKVLVQNNVLYLIRSTVVSRIDLSRPSAVGNCPLPQTKSKIRDSWLHPNGKHLIISFEDLTYYYLHISYQKFKPLTKFKGLNVAQLIFLSSKEDSTVDASSLLLTCKDGAVHLGHIKAHGSSQEGKRDDKHLKQVYKNSETYLGISISNNGTRITILTTSQVLYWDCFELTFPELLSVFKLAPVSQNLTADVSSRSVFKDSSEGWVIIDRDSNSLVYPAGNGTQIKQLPITKENSKYDQDSITISKHHLLFLNHQEINVINRLTNNLTTHISLEDIWSDAEPVIGLASDFLCSTFWVYTANSIFEIVIANESISVWFDYYKLGDFDQALKCINPSDPTAKIKIDFIHIKQGYDLLQKGLFGSPVSNECPDSDAIDLQIKGIRKLGDSNEPFEKVCLMLLNLQDVHNANFRALNLSNTLLIEYLLTKFKAVKQQSNTVRLTVLSTWIVELMSRQLYTTESAANVAKSSATGASDLSILEKELERITDQFHSFLKNNEKFLDSSSVYQILKDLCLSEQLVYFAELKQDFEFLVHYHVDMSDWDMALKSLVNLYISDKKAALKCVYDTSTILLINSSKKTVDTWLKFDGLKFEDLLPAIMVYNKNNQSMDYNENQTLKYMQKLIIERGSNDSLVNNTLLSLLITYPKRSNESENLLTKQLVRLLNQFKSDDHNSVSFDTDLILRLCLANSRYEAAIIVLINEKKLYFDAMQLALSVKSLEMSELILRKFEETTDSEEDYEKPKDSQENIDRIGLEYNNHVIKRDLWLQYAKYLIQEDGDRKLYKEIVKRSLSKESQPDGNLENDSDELRLKQILKYLLELSSRTDKIKVLTIKDLLPLFPKTILVNNFKEEIVESLNEYNSKISTLTTELDSSLITSKKLRSQVKDALLETKKGTIHTIIEPGEPCRLCNNLLINKNFVCFPNCHHAFHKDCIARYFLQSRGDYQFKRIFSEFKKNSSSASREELDSLMTAECILCNASIIDTIDNDLLADSPNVGLNWDL</sequence>
<dbReference type="GO" id="GO:0030674">
    <property type="term" value="F:protein-macromolecule adaptor activity"/>
    <property type="evidence" value="ECO:0007669"/>
    <property type="project" value="TreeGrafter"/>
</dbReference>
<dbReference type="InParanoid" id="A5DJI3"/>
<evidence type="ECO:0000256" key="6">
    <source>
        <dbReference type="ARBA" id="ARBA00029433"/>
    </source>
</evidence>
<comment type="subcellular location">
    <subcellularLocation>
        <location evidence="6">Endomembrane system</location>
        <topology evidence="6">Peripheral membrane protein</topology>
        <orientation evidence="6">Cytoplasmic side</orientation>
    </subcellularLocation>
</comment>
<evidence type="ECO:0000313" key="10">
    <source>
        <dbReference type="EMBL" id="EDK39336.2"/>
    </source>
</evidence>
<dbReference type="PANTHER" id="PTHR23323">
    <property type="entry name" value="VACUOLAR PROTEIN SORTING-ASSOCIATED PROTEIN"/>
    <property type="match status" value="1"/>
</dbReference>
<dbReference type="InterPro" id="IPR058919">
    <property type="entry name" value="Pep3/Vps18_RING_C"/>
</dbReference>
<dbReference type="GO" id="GO:0048284">
    <property type="term" value="P:organelle fusion"/>
    <property type="evidence" value="ECO:0007669"/>
    <property type="project" value="TreeGrafter"/>
</dbReference>
<dbReference type="GO" id="GO:0008270">
    <property type="term" value="F:zinc ion binding"/>
    <property type="evidence" value="ECO:0007669"/>
    <property type="project" value="UniProtKB-KW"/>
</dbReference>
<dbReference type="STRING" id="294746.A5DJI3"/>
<dbReference type="Pfam" id="PF05131">
    <property type="entry name" value="Pep3_Vps18"/>
    <property type="match status" value="1"/>
</dbReference>
<dbReference type="GO" id="GO:0007033">
    <property type="term" value="P:vacuole organization"/>
    <property type="evidence" value="ECO:0007669"/>
    <property type="project" value="TreeGrafter"/>
</dbReference>
<dbReference type="GO" id="GO:0006886">
    <property type="term" value="P:intracellular protein transport"/>
    <property type="evidence" value="ECO:0007669"/>
    <property type="project" value="UniProtKB-UniRule"/>
</dbReference>
<dbReference type="PROSITE" id="PS50236">
    <property type="entry name" value="CHCR"/>
    <property type="match status" value="1"/>
</dbReference>
<dbReference type="InterPro" id="IPR013083">
    <property type="entry name" value="Znf_RING/FYVE/PHD"/>
</dbReference>
<dbReference type="FunCoup" id="A5DJI3">
    <property type="interactions" value="888"/>
</dbReference>
<keyword evidence="3" id="KW-0863">Zinc-finger</keyword>
<dbReference type="GO" id="GO:0030897">
    <property type="term" value="C:HOPS complex"/>
    <property type="evidence" value="ECO:0007669"/>
    <property type="project" value="TreeGrafter"/>
</dbReference>
<dbReference type="SUPFAM" id="SSF57850">
    <property type="entry name" value="RING/U-box"/>
    <property type="match status" value="1"/>
</dbReference>
<evidence type="ECO:0000256" key="5">
    <source>
        <dbReference type="ARBA" id="ARBA00023136"/>
    </source>
</evidence>
<organism evidence="10 11">
    <name type="scientific">Meyerozyma guilliermondii (strain ATCC 6260 / CBS 566 / DSM 6381 / JCM 1539 / NBRC 10279 / NRRL Y-324)</name>
    <name type="common">Yeast</name>
    <name type="synonym">Candida guilliermondii</name>
    <dbReference type="NCBI Taxonomy" id="294746"/>
    <lineage>
        <taxon>Eukaryota</taxon>
        <taxon>Fungi</taxon>
        <taxon>Dikarya</taxon>
        <taxon>Ascomycota</taxon>
        <taxon>Saccharomycotina</taxon>
        <taxon>Pichiomycetes</taxon>
        <taxon>Debaryomycetaceae</taxon>
        <taxon>Meyerozyma</taxon>
    </lineage>
</organism>
<dbReference type="EMBL" id="CH408158">
    <property type="protein sequence ID" value="EDK39336.2"/>
    <property type="molecule type" value="Genomic_DNA"/>
</dbReference>
<dbReference type="InterPro" id="IPR007810">
    <property type="entry name" value="Pep3/Vps18_beta-prop"/>
</dbReference>
<evidence type="ECO:0000256" key="3">
    <source>
        <dbReference type="ARBA" id="ARBA00022771"/>
    </source>
</evidence>
<protein>
    <recommendedName>
        <fullName evidence="12">Pep3/Vps18/deep orange domain-containing protein</fullName>
    </recommendedName>
</protein>
<keyword evidence="4" id="KW-0862">Zinc</keyword>
<dbReference type="VEuPathDB" id="FungiDB:PGUG_03434"/>
<dbReference type="InterPro" id="IPR036322">
    <property type="entry name" value="WD40_repeat_dom_sf"/>
</dbReference>
<feature type="repeat" description="CHCR" evidence="7">
    <location>
        <begin position="618"/>
        <end position="814"/>
    </location>
</feature>
<evidence type="ECO:0000256" key="4">
    <source>
        <dbReference type="ARBA" id="ARBA00022833"/>
    </source>
</evidence>
<evidence type="ECO:0000256" key="7">
    <source>
        <dbReference type="PROSITE-ProRule" id="PRU01006"/>
    </source>
</evidence>